<comment type="caution">
    <text evidence="15">The sequence shown here is derived from an EMBL/GenBank/DDBJ whole genome shotgun (WGS) entry which is preliminary data.</text>
</comment>
<evidence type="ECO:0000259" key="13">
    <source>
        <dbReference type="Pfam" id="PF08546"/>
    </source>
</evidence>
<comment type="catalytic activity">
    <reaction evidence="10 11">
        <text>(R)-pantoate + NADP(+) = 2-dehydropantoate + NADPH + H(+)</text>
        <dbReference type="Rhea" id="RHEA:16233"/>
        <dbReference type="ChEBI" id="CHEBI:11561"/>
        <dbReference type="ChEBI" id="CHEBI:15378"/>
        <dbReference type="ChEBI" id="CHEBI:15980"/>
        <dbReference type="ChEBI" id="CHEBI:57783"/>
        <dbReference type="ChEBI" id="CHEBI:58349"/>
        <dbReference type="EC" id="1.1.1.169"/>
    </reaction>
</comment>
<keyword evidence="6 11" id="KW-0566">Pantothenate biosynthesis</keyword>
<evidence type="ECO:0000313" key="16">
    <source>
        <dbReference type="Proteomes" id="UP000027439"/>
    </source>
</evidence>
<dbReference type="RefSeq" id="WP_035970640.1">
    <property type="nucleotide sequence ID" value="NZ_BMEG01000008.1"/>
</dbReference>
<feature type="domain" description="Ketopantoate reductase C-terminal" evidence="13">
    <location>
        <begin position="178"/>
        <end position="301"/>
    </location>
</feature>
<dbReference type="Gene3D" id="1.10.1040.10">
    <property type="entry name" value="N-(1-d-carboxylethyl)-l-norvaline Dehydrogenase, domain 2"/>
    <property type="match status" value="1"/>
</dbReference>
<evidence type="ECO:0000256" key="9">
    <source>
        <dbReference type="ARBA" id="ARBA00032024"/>
    </source>
</evidence>
<dbReference type="InterPro" id="IPR036291">
    <property type="entry name" value="NAD(P)-bd_dom_sf"/>
</dbReference>
<sequence length="314" mass="33194">MRILVVGAGAIGGYFGARLLEAGRDVTFLVRERRAQQLRDGGLNVRSPEGDVRIGNPPIVLTQEIAEPYDLVLLGCKAYDLQGAMDSLAPAVGPDTAILPLLNGMAHLDALDARFGAGKVLGGQCVIAATLDAQGAIVHLNTMQSMTIGERAGGRSARIDSIGQQLSGAGYELNVSENILQAMWDKWVFLATLAAGTCLMRAPIGDIVAAPGGEALLRGIFDECSGIAGDNGHAPGEAVLARSRTFFSERGSLMTASMLRDIENDAPIEADHIVGNLLARRKTAFDGTSLLAVAYAHLKAYEARREREERASKG</sequence>
<dbReference type="SUPFAM" id="SSF51735">
    <property type="entry name" value="NAD(P)-binding Rossmann-fold domains"/>
    <property type="match status" value="1"/>
</dbReference>
<name>A0A069NC72_9BURK</name>
<reference evidence="14" key="4">
    <citation type="submission" date="2024-05" db="EMBL/GenBank/DDBJ databases">
        <authorList>
            <person name="Sun Q."/>
            <person name="Zhou Y."/>
        </authorList>
    </citation>
    <scope>NUCLEOTIDE SEQUENCE</scope>
    <source>
        <strain evidence="14">CGMCC 1.11013</strain>
    </source>
</reference>
<dbReference type="eggNOG" id="COG1893">
    <property type="taxonomic scope" value="Bacteria"/>
</dbReference>
<dbReference type="Pfam" id="PF02558">
    <property type="entry name" value="ApbA"/>
    <property type="match status" value="1"/>
</dbReference>
<evidence type="ECO:0000313" key="15">
    <source>
        <dbReference type="EMBL" id="KDR25692.1"/>
    </source>
</evidence>
<dbReference type="PANTHER" id="PTHR21708">
    <property type="entry name" value="PROBABLE 2-DEHYDROPANTOATE 2-REDUCTASE"/>
    <property type="match status" value="1"/>
</dbReference>
<dbReference type="FunFam" id="1.10.1040.10:FF:000017">
    <property type="entry name" value="2-dehydropantoate 2-reductase"/>
    <property type="match status" value="1"/>
</dbReference>
<accession>A0A069NC72</accession>
<dbReference type="FunFam" id="3.40.50.720:FF:000307">
    <property type="entry name" value="2-dehydropantoate 2-reductase"/>
    <property type="match status" value="1"/>
</dbReference>
<dbReference type="Proteomes" id="UP000027439">
    <property type="component" value="Unassembled WGS sequence"/>
</dbReference>
<gene>
    <name evidence="15" type="ORF">BG57_29120</name>
    <name evidence="14" type="ORF">GCM10010985_43180</name>
</gene>
<dbReference type="UniPathway" id="UPA00028">
    <property type="reaction ID" value="UER00004"/>
</dbReference>
<organism evidence="15 16">
    <name type="scientific">Caballeronia grimmiae</name>
    <dbReference type="NCBI Taxonomy" id="1071679"/>
    <lineage>
        <taxon>Bacteria</taxon>
        <taxon>Pseudomonadati</taxon>
        <taxon>Pseudomonadota</taxon>
        <taxon>Betaproteobacteria</taxon>
        <taxon>Burkholderiales</taxon>
        <taxon>Burkholderiaceae</taxon>
        <taxon>Caballeronia</taxon>
    </lineage>
</organism>
<evidence type="ECO:0000256" key="1">
    <source>
        <dbReference type="ARBA" id="ARBA00002919"/>
    </source>
</evidence>
<dbReference type="STRING" id="1071679.BG57_29120"/>
<evidence type="ECO:0000256" key="5">
    <source>
        <dbReference type="ARBA" id="ARBA00019465"/>
    </source>
</evidence>
<evidence type="ECO:0000256" key="6">
    <source>
        <dbReference type="ARBA" id="ARBA00022655"/>
    </source>
</evidence>
<dbReference type="InterPro" id="IPR013332">
    <property type="entry name" value="KPR_N"/>
</dbReference>
<reference evidence="14" key="1">
    <citation type="journal article" date="2014" name="Int. J. Syst. Evol. Microbiol.">
        <title>Complete genome of a new Firmicutes species belonging to the dominant human colonic microbiota ('Ruminococcus bicirculans') reveals two chromosomes and a selective capacity to utilize plant glucans.</title>
        <authorList>
            <consortium name="NISC Comparative Sequencing Program"/>
            <person name="Wegmann U."/>
            <person name="Louis P."/>
            <person name="Goesmann A."/>
            <person name="Henrissat B."/>
            <person name="Duncan S.H."/>
            <person name="Flint H.J."/>
        </authorList>
    </citation>
    <scope>NUCLEOTIDE SEQUENCE</scope>
    <source>
        <strain evidence="14">CGMCC 1.11013</strain>
    </source>
</reference>
<dbReference type="GO" id="GO:0015940">
    <property type="term" value="P:pantothenate biosynthetic process"/>
    <property type="evidence" value="ECO:0007669"/>
    <property type="project" value="UniProtKB-UniPathway"/>
</dbReference>
<dbReference type="InterPro" id="IPR013328">
    <property type="entry name" value="6PGD_dom2"/>
</dbReference>
<keyword evidence="17" id="KW-1185">Reference proteome</keyword>
<comment type="similarity">
    <text evidence="3 11">Belongs to the ketopantoate reductase family.</text>
</comment>
<feature type="domain" description="Ketopantoate reductase N-terminal" evidence="12">
    <location>
        <begin position="3"/>
        <end position="152"/>
    </location>
</feature>
<evidence type="ECO:0000256" key="10">
    <source>
        <dbReference type="ARBA" id="ARBA00048793"/>
    </source>
</evidence>
<dbReference type="InterPro" id="IPR051402">
    <property type="entry name" value="KPR-Related"/>
</dbReference>
<dbReference type="AlphaFoldDB" id="A0A069NC72"/>
<dbReference type="Pfam" id="PF08546">
    <property type="entry name" value="ApbA_C"/>
    <property type="match status" value="1"/>
</dbReference>
<keyword evidence="7 11" id="KW-0521">NADP</keyword>
<protein>
    <recommendedName>
        <fullName evidence="5 11">2-dehydropantoate 2-reductase</fullName>
        <ecNumber evidence="4 11">1.1.1.169</ecNumber>
    </recommendedName>
    <alternativeName>
        <fullName evidence="9 11">Ketopantoate reductase</fullName>
    </alternativeName>
</protein>
<proteinExistence type="inferred from homology"/>
<dbReference type="NCBIfam" id="NF005094">
    <property type="entry name" value="PRK06522.2-5"/>
    <property type="match status" value="1"/>
</dbReference>
<dbReference type="InterPro" id="IPR003710">
    <property type="entry name" value="ApbA"/>
</dbReference>
<dbReference type="SUPFAM" id="SSF48179">
    <property type="entry name" value="6-phosphogluconate dehydrogenase C-terminal domain-like"/>
    <property type="match status" value="1"/>
</dbReference>
<evidence type="ECO:0000313" key="14">
    <source>
        <dbReference type="EMBL" id="GGD84042.1"/>
    </source>
</evidence>
<evidence type="ECO:0000256" key="11">
    <source>
        <dbReference type="RuleBase" id="RU362068"/>
    </source>
</evidence>
<comment type="pathway">
    <text evidence="2 11">Cofactor biosynthesis; (R)-pantothenate biosynthesis; (R)-pantoate from 3-methyl-2-oxobutanoate: step 2/2.</text>
</comment>
<evidence type="ECO:0000256" key="4">
    <source>
        <dbReference type="ARBA" id="ARBA00013014"/>
    </source>
</evidence>
<dbReference type="GO" id="GO:0008677">
    <property type="term" value="F:2-dehydropantoate 2-reductase activity"/>
    <property type="evidence" value="ECO:0007669"/>
    <property type="project" value="UniProtKB-EC"/>
</dbReference>
<dbReference type="InterPro" id="IPR013752">
    <property type="entry name" value="KPA_reductase"/>
</dbReference>
<dbReference type="EMBL" id="JFHE01000068">
    <property type="protein sequence ID" value="KDR25692.1"/>
    <property type="molecule type" value="Genomic_DNA"/>
</dbReference>
<dbReference type="Proteomes" id="UP000597138">
    <property type="component" value="Unassembled WGS sequence"/>
</dbReference>
<evidence type="ECO:0000313" key="17">
    <source>
        <dbReference type="Proteomes" id="UP000597138"/>
    </source>
</evidence>
<dbReference type="PANTHER" id="PTHR21708:SF26">
    <property type="entry name" value="2-DEHYDROPANTOATE 2-REDUCTASE"/>
    <property type="match status" value="1"/>
</dbReference>
<dbReference type="EC" id="1.1.1.169" evidence="4 11"/>
<dbReference type="InterPro" id="IPR008927">
    <property type="entry name" value="6-PGluconate_DH-like_C_sf"/>
</dbReference>
<reference evidence="15 16" key="2">
    <citation type="submission" date="2014-03" db="EMBL/GenBank/DDBJ databases">
        <title>Draft Genome Sequences of Four Burkholderia Strains.</title>
        <authorList>
            <person name="Liu X.Y."/>
            <person name="Li C.X."/>
            <person name="Xu J.H."/>
        </authorList>
    </citation>
    <scope>NUCLEOTIDE SEQUENCE [LARGE SCALE GENOMIC DNA]</scope>
    <source>
        <strain evidence="15 16">R27</strain>
    </source>
</reference>
<dbReference type="GO" id="GO:0005737">
    <property type="term" value="C:cytoplasm"/>
    <property type="evidence" value="ECO:0007669"/>
    <property type="project" value="TreeGrafter"/>
</dbReference>
<dbReference type="OrthoDB" id="9796561at2"/>
<reference evidence="17" key="3">
    <citation type="journal article" date="2019" name="Int. J. Syst. Evol. Microbiol.">
        <title>The Global Catalogue of Microorganisms (GCM) 10K type strain sequencing project: providing services to taxonomists for standard genome sequencing and annotation.</title>
        <authorList>
            <consortium name="The Broad Institute Genomics Platform"/>
            <consortium name="The Broad Institute Genome Sequencing Center for Infectious Disease"/>
            <person name="Wu L."/>
            <person name="Ma J."/>
        </authorList>
    </citation>
    <scope>NUCLEOTIDE SEQUENCE [LARGE SCALE GENOMIC DNA]</scope>
    <source>
        <strain evidence="17">CGMCC 1.11013</strain>
    </source>
</reference>
<dbReference type="Gene3D" id="3.40.50.720">
    <property type="entry name" value="NAD(P)-binding Rossmann-like Domain"/>
    <property type="match status" value="1"/>
</dbReference>
<evidence type="ECO:0000259" key="12">
    <source>
        <dbReference type="Pfam" id="PF02558"/>
    </source>
</evidence>
<comment type="function">
    <text evidence="1 11">Catalyzes the NADPH-dependent reduction of ketopantoate into pantoic acid.</text>
</comment>
<evidence type="ECO:0000256" key="3">
    <source>
        <dbReference type="ARBA" id="ARBA00007870"/>
    </source>
</evidence>
<evidence type="ECO:0000256" key="8">
    <source>
        <dbReference type="ARBA" id="ARBA00023002"/>
    </source>
</evidence>
<dbReference type="NCBIfam" id="TIGR00745">
    <property type="entry name" value="apbA_panE"/>
    <property type="match status" value="1"/>
</dbReference>
<evidence type="ECO:0000256" key="2">
    <source>
        <dbReference type="ARBA" id="ARBA00004994"/>
    </source>
</evidence>
<keyword evidence="8 11" id="KW-0560">Oxidoreductase</keyword>
<dbReference type="EMBL" id="BMEG01000008">
    <property type="protein sequence ID" value="GGD84042.1"/>
    <property type="molecule type" value="Genomic_DNA"/>
</dbReference>
<evidence type="ECO:0000256" key="7">
    <source>
        <dbReference type="ARBA" id="ARBA00022857"/>
    </source>
</evidence>